<dbReference type="EMBL" id="JAATIQ010000100">
    <property type="protein sequence ID" value="KAF4382803.1"/>
    <property type="molecule type" value="Genomic_DNA"/>
</dbReference>
<evidence type="ECO:0000313" key="4">
    <source>
        <dbReference type="EMBL" id="KAF4382803.1"/>
    </source>
</evidence>
<dbReference type="CDD" id="cd06222">
    <property type="entry name" value="RNase_H_like"/>
    <property type="match status" value="1"/>
</dbReference>
<dbReference type="InterPro" id="IPR044730">
    <property type="entry name" value="RNase_H-like_dom_plant"/>
</dbReference>
<dbReference type="Proteomes" id="UP000583929">
    <property type="component" value="Unassembled WGS sequence"/>
</dbReference>
<proteinExistence type="predicted"/>
<protein>
    <recommendedName>
        <fullName evidence="1">RNase H type-1 domain-containing protein</fullName>
    </recommendedName>
</protein>
<dbReference type="InterPro" id="IPR036397">
    <property type="entry name" value="RNaseH_sf"/>
</dbReference>
<name>A0A7J6EH39_CANSA</name>
<dbReference type="EMBL" id="JAATIQ010000235">
    <property type="protein sequence ID" value="KAF4368320.1"/>
    <property type="molecule type" value="Genomic_DNA"/>
</dbReference>
<gene>
    <name evidence="2" type="ORF">F8388_007207</name>
    <name evidence="3" type="ORF">G4B88_008624</name>
    <name evidence="4" type="ORF">G4B88_021586</name>
</gene>
<sequence length="181" mass="20191">MDGNEFFLGNPLFVKVRWRVNDSNDRESSLLGRWKLPRPGRIRVNVDFATGDGIGAIGVVTWDASGGIKALFALKVSLQSVTHGELEAVGKGAEVLHRLGIIEADILSDNQVVVEALSSNESLSWSDSLLFSKAEILWIPRSKNFSAHALAKWELFNNYKGFLNCWEVMPCMLTKILDHYE</sequence>
<dbReference type="PANTHER" id="PTHR47074:SF11">
    <property type="entry name" value="REVERSE TRANSCRIPTASE-LIKE PROTEIN"/>
    <property type="match status" value="1"/>
</dbReference>
<evidence type="ECO:0000259" key="1">
    <source>
        <dbReference type="Pfam" id="PF13456"/>
    </source>
</evidence>
<evidence type="ECO:0000313" key="5">
    <source>
        <dbReference type="Proteomes" id="UP000525078"/>
    </source>
</evidence>
<evidence type="ECO:0000313" key="6">
    <source>
        <dbReference type="Proteomes" id="UP000583929"/>
    </source>
</evidence>
<accession>A0A7J6EH39</accession>
<evidence type="ECO:0000313" key="3">
    <source>
        <dbReference type="EMBL" id="KAF4368320.1"/>
    </source>
</evidence>
<dbReference type="GO" id="GO:0003676">
    <property type="term" value="F:nucleic acid binding"/>
    <property type="evidence" value="ECO:0007669"/>
    <property type="project" value="InterPro"/>
</dbReference>
<dbReference type="EMBL" id="JAATIP010000234">
    <property type="protein sequence ID" value="KAF4357671.1"/>
    <property type="molecule type" value="Genomic_DNA"/>
</dbReference>
<reference evidence="5 6" key="1">
    <citation type="journal article" date="2020" name="bioRxiv">
        <title>Sequence and annotation of 42 cannabis genomes reveals extensive copy number variation in cannabinoid synthesis and pathogen resistance genes.</title>
        <authorList>
            <person name="Mckernan K.J."/>
            <person name="Helbert Y."/>
            <person name="Kane L.T."/>
            <person name="Ebling H."/>
            <person name="Zhang L."/>
            <person name="Liu B."/>
            <person name="Eaton Z."/>
            <person name="Mclaughlin S."/>
            <person name="Kingan S."/>
            <person name="Baybayan P."/>
            <person name="Concepcion G."/>
            <person name="Jordan M."/>
            <person name="Riva A."/>
            <person name="Barbazuk W."/>
            <person name="Harkins T."/>
        </authorList>
    </citation>
    <scope>NUCLEOTIDE SEQUENCE [LARGE SCALE GENOMIC DNA]</scope>
    <source>
        <strain evidence="5 6">cv. Jamaican Lion 4</strain>
        <strain evidence="3">Father</strain>
        <strain evidence="2">Mother</strain>
        <tissue evidence="2">Leaf</tissue>
    </source>
</reference>
<dbReference type="PANTHER" id="PTHR47074">
    <property type="entry name" value="BNAC02G40300D PROTEIN"/>
    <property type="match status" value="1"/>
</dbReference>
<dbReference type="InterPro" id="IPR052929">
    <property type="entry name" value="RNase_H-like_EbsB-rel"/>
</dbReference>
<dbReference type="Gene3D" id="3.30.420.10">
    <property type="entry name" value="Ribonuclease H-like superfamily/Ribonuclease H"/>
    <property type="match status" value="1"/>
</dbReference>
<keyword evidence="6" id="KW-1185">Reference proteome</keyword>
<evidence type="ECO:0000313" key="2">
    <source>
        <dbReference type="EMBL" id="KAF4357671.1"/>
    </source>
</evidence>
<dbReference type="Pfam" id="PF13456">
    <property type="entry name" value="RVT_3"/>
    <property type="match status" value="1"/>
</dbReference>
<dbReference type="InterPro" id="IPR012337">
    <property type="entry name" value="RNaseH-like_sf"/>
</dbReference>
<dbReference type="GO" id="GO:0004523">
    <property type="term" value="F:RNA-DNA hybrid ribonuclease activity"/>
    <property type="evidence" value="ECO:0007669"/>
    <property type="project" value="InterPro"/>
</dbReference>
<dbReference type="SUPFAM" id="SSF53098">
    <property type="entry name" value="Ribonuclease H-like"/>
    <property type="match status" value="1"/>
</dbReference>
<feature type="domain" description="RNase H type-1" evidence="1">
    <location>
        <begin position="45"/>
        <end position="153"/>
    </location>
</feature>
<organism evidence="2 5">
    <name type="scientific">Cannabis sativa</name>
    <name type="common">Hemp</name>
    <name type="synonym">Marijuana</name>
    <dbReference type="NCBI Taxonomy" id="3483"/>
    <lineage>
        <taxon>Eukaryota</taxon>
        <taxon>Viridiplantae</taxon>
        <taxon>Streptophyta</taxon>
        <taxon>Embryophyta</taxon>
        <taxon>Tracheophyta</taxon>
        <taxon>Spermatophyta</taxon>
        <taxon>Magnoliopsida</taxon>
        <taxon>eudicotyledons</taxon>
        <taxon>Gunneridae</taxon>
        <taxon>Pentapetalae</taxon>
        <taxon>rosids</taxon>
        <taxon>fabids</taxon>
        <taxon>Rosales</taxon>
        <taxon>Cannabaceae</taxon>
        <taxon>Cannabis</taxon>
    </lineage>
</organism>
<dbReference type="AlphaFoldDB" id="A0A7J6EH39"/>
<comment type="caution">
    <text evidence="2">The sequence shown here is derived from an EMBL/GenBank/DDBJ whole genome shotgun (WGS) entry which is preliminary data.</text>
</comment>
<dbReference type="Proteomes" id="UP000525078">
    <property type="component" value="Unassembled WGS sequence"/>
</dbReference>
<dbReference type="InterPro" id="IPR002156">
    <property type="entry name" value="RNaseH_domain"/>
</dbReference>